<evidence type="ECO:0000256" key="6">
    <source>
        <dbReference type="RuleBase" id="RU366058"/>
    </source>
</evidence>
<evidence type="ECO:0000256" key="3">
    <source>
        <dbReference type="ARBA" id="ARBA00022692"/>
    </source>
</evidence>
<dbReference type="STRING" id="314260.PB2503_01027"/>
<accession>E0TB82</accession>
<dbReference type="HOGENOM" id="CLU_038944_4_3_5"/>
<comment type="similarity">
    <text evidence="6">Belongs to the TVP38/TMEM64 family.</text>
</comment>
<name>E0TB82_PARBH</name>
<feature type="transmembrane region" description="Helical" evidence="6">
    <location>
        <begin position="172"/>
        <end position="192"/>
    </location>
</feature>
<dbReference type="InterPro" id="IPR032816">
    <property type="entry name" value="VTT_dom"/>
</dbReference>
<keyword evidence="3 6" id="KW-0812">Transmembrane</keyword>
<evidence type="ECO:0000256" key="1">
    <source>
        <dbReference type="ARBA" id="ARBA00004651"/>
    </source>
</evidence>
<organism evidence="8 9">
    <name type="scientific">Parvularcula bermudensis (strain ATCC BAA-594 / HTCC2503 / KCTC 12087)</name>
    <dbReference type="NCBI Taxonomy" id="314260"/>
    <lineage>
        <taxon>Bacteria</taxon>
        <taxon>Pseudomonadati</taxon>
        <taxon>Pseudomonadota</taxon>
        <taxon>Alphaproteobacteria</taxon>
        <taxon>Parvularculales</taxon>
        <taxon>Parvularculaceae</taxon>
        <taxon>Parvularcula</taxon>
    </lineage>
</organism>
<dbReference type="Pfam" id="PF09335">
    <property type="entry name" value="VTT_dom"/>
    <property type="match status" value="1"/>
</dbReference>
<dbReference type="InterPro" id="IPR015414">
    <property type="entry name" value="TMEM64"/>
</dbReference>
<comment type="subcellular location">
    <subcellularLocation>
        <location evidence="1 6">Cell membrane</location>
        <topology evidence="1 6">Multi-pass membrane protein</topology>
    </subcellularLocation>
</comment>
<evidence type="ECO:0000256" key="4">
    <source>
        <dbReference type="ARBA" id="ARBA00022989"/>
    </source>
</evidence>
<keyword evidence="2 6" id="KW-1003">Cell membrane</keyword>
<gene>
    <name evidence="8" type="ordered locus">PB2503_01027</name>
</gene>
<feature type="transmembrane region" description="Helical" evidence="6">
    <location>
        <begin position="115"/>
        <end position="137"/>
    </location>
</feature>
<keyword evidence="5 6" id="KW-0472">Membrane</keyword>
<dbReference type="EMBL" id="CP002156">
    <property type="protein sequence ID" value="ADM08286.1"/>
    <property type="molecule type" value="Genomic_DNA"/>
</dbReference>
<evidence type="ECO:0000259" key="7">
    <source>
        <dbReference type="Pfam" id="PF09335"/>
    </source>
</evidence>
<dbReference type="GO" id="GO:0005886">
    <property type="term" value="C:plasma membrane"/>
    <property type="evidence" value="ECO:0007669"/>
    <property type="project" value="UniProtKB-SubCell"/>
</dbReference>
<feature type="transmembrane region" description="Helical" evidence="6">
    <location>
        <begin position="228"/>
        <end position="249"/>
    </location>
</feature>
<evidence type="ECO:0000256" key="2">
    <source>
        <dbReference type="ARBA" id="ARBA00022475"/>
    </source>
</evidence>
<dbReference type="AlphaFoldDB" id="E0TB82"/>
<dbReference type="KEGG" id="pbr:PB2503_01027"/>
<keyword evidence="9" id="KW-1185">Reference proteome</keyword>
<feature type="transmembrane region" description="Helical" evidence="6">
    <location>
        <begin position="36"/>
        <end position="61"/>
    </location>
</feature>
<evidence type="ECO:0000313" key="8">
    <source>
        <dbReference type="EMBL" id="ADM08286.1"/>
    </source>
</evidence>
<dbReference type="Proteomes" id="UP000001302">
    <property type="component" value="Chromosome"/>
</dbReference>
<keyword evidence="4 6" id="KW-1133">Transmembrane helix</keyword>
<dbReference type="PANTHER" id="PTHR12677">
    <property type="entry name" value="GOLGI APPARATUS MEMBRANE PROTEIN TVP38-RELATED"/>
    <property type="match status" value="1"/>
</dbReference>
<proteinExistence type="inferred from homology"/>
<protein>
    <recommendedName>
        <fullName evidence="6">TVP38/TMEM64 family membrane protein</fullName>
    </recommendedName>
</protein>
<evidence type="ECO:0000256" key="5">
    <source>
        <dbReference type="ARBA" id="ARBA00023136"/>
    </source>
</evidence>
<sequence>MGGFVLSVVFFPGGPMVTLFQKLAHFFNNMDARALSSLLVTLLLIAIIAVLIVFGADWLGIDQSSLNQIMNRVAASPFALIGVIAVFSALALVGFPQTLLIAGTVAVFGPVTGALNSWIATMCSATLTFVLGLVFGGRFVRKLSAGRAATMIEVVRQHGLLASMFIRVTPSAPFIVINAICGAAHIAIWKFWLGTGIGIAPKILFLSVFTEQVDELLGFFQSRDPRDLLTIGLLLLAWLGFLLVVRVIFRRLRQSTLQGLDG</sequence>
<reference evidence="8 9" key="2">
    <citation type="journal article" date="2011" name="J. Bacteriol.">
        <title>Complete genome sequence of strain HTCC2503T of Parvularcula bermudensis, the type species of the order "Parvularculales" in the class Alphaproteobacteria.</title>
        <authorList>
            <person name="Oh H.M."/>
            <person name="Kang I."/>
            <person name="Vergin K.L."/>
            <person name="Kang D."/>
            <person name="Rhee K.H."/>
            <person name="Giovannoni S.J."/>
            <person name="Cho J.C."/>
        </authorList>
    </citation>
    <scope>NUCLEOTIDE SEQUENCE [LARGE SCALE GENOMIC DNA]</scope>
    <source>
        <strain evidence="9">ATCC BAA-594 / HTCC2503 / KCTC 12087</strain>
    </source>
</reference>
<dbReference type="eggNOG" id="COG0398">
    <property type="taxonomic scope" value="Bacteria"/>
</dbReference>
<feature type="transmembrane region" description="Helical" evidence="6">
    <location>
        <begin position="73"/>
        <end position="95"/>
    </location>
</feature>
<reference evidence="9" key="1">
    <citation type="submission" date="2010-08" db="EMBL/GenBank/DDBJ databases">
        <title>Genome sequence of Parvularcula bermudensis HTCC2503.</title>
        <authorList>
            <person name="Kang D.-M."/>
            <person name="Oh H.-M."/>
            <person name="Cho J.-C."/>
        </authorList>
    </citation>
    <scope>NUCLEOTIDE SEQUENCE [LARGE SCALE GENOMIC DNA]</scope>
    <source>
        <strain evidence="9">ATCC BAA-594 / HTCC2503 / KCTC 12087</strain>
    </source>
</reference>
<evidence type="ECO:0000313" key="9">
    <source>
        <dbReference type="Proteomes" id="UP000001302"/>
    </source>
</evidence>
<feature type="domain" description="VTT" evidence="7">
    <location>
        <begin position="95"/>
        <end position="210"/>
    </location>
</feature>
<dbReference type="PANTHER" id="PTHR12677:SF59">
    <property type="entry name" value="GOLGI APPARATUS MEMBRANE PROTEIN TVP38-RELATED"/>
    <property type="match status" value="1"/>
</dbReference>